<sequence>MVVSKEQKEQRGPMQRNMGEEDNNEVLMKENAPPELKHAIEEGCRKTHSEDYYSVEKGKQVKCENAVQTTSADSRNTAFQETAFSSGPTSACSWQKHRMTQRGTRGRSFISANLEIHHGRPLAQTRTSSSPGDGRNEVNTAREY</sequence>
<dbReference type="AlphaFoldDB" id="A0A7I4Z2U3"/>
<dbReference type="WBParaSite" id="HCON_00177010-00001">
    <property type="protein sequence ID" value="HCON_00177010-00001"/>
    <property type="gene ID" value="HCON_00177010"/>
</dbReference>
<feature type="region of interest" description="Disordered" evidence="1">
    <location>
        <begin position="118"/>
        <end position="144"/>
    </location>
</feature>
<dbReference type="Proteomes" id="UP000025227">
    <property type="component" value="Unplaced"/>
</dbReference>
<organism evidence="2 3">
    <name type="scientific">Haemonchus contortus</name>
    <name type="common">Barber pole worm</name>
    <dbReference type="NCBI Taxonomy" id="6289"/>
    <lineage>
        <taxon>Eukaryota</taxon>
        <taxon>Metazoa</taxon>
        <taxon>Ecdysozoa</taxon>
        <taxon>Nematoda</taxon>
        <taxon>Chromadorea</taxon>
        <taxon>Rhabditida</taxon>
        <taxon>Rhabditina</taxon>
        <taxon>Rhabditomorpha</taxon>
        <taxon>Strongyloidea</taxon>
        <taxon>Trichostrongylidae</taxon>
        <taxon>Haemonchus</taxon>
    </lineage>
</organism>
<feature type="compositionally biased region" description="Basic and acidic residues" evidence="1">
    <location>
        <begin position="134"/>
        <end position="144"/>
    </location>
</feature>
<evidence type="ECO:0000313" key="3">
    <source>
        <dbReference type="WBParaSite" id="HCON_00177010-00001"/>
    </source>
</evidence>
<feature type="compositionally biased region" description="Basic and acidic residues" evidence="1">
    <location>
        <begin position="1"/>
        <end position="11"/>
    </location>
</feature>
<proteinExistence type="predicted"/>
<name>A0A7I4Z2U3_HAECO</name>
<accession>A0A7I4Z2U3</accession>
<reference evidence="3" key="1">
    <citation type="submission" date="2020-12" db="UniProtKB">
        <authorList>
            <consortium name="WormBaseParasite"/>
        </authorList>
    </citation>
    <scope>IDENTIFICATION</scope>
    <source>
        <strain evidence="3">MHco3</strain>
    </source>
</reference>
<protein>
    <submittedName>
        <fullName evidence="3">Uncharacterized protein</fullName>
    </submittedName>
</protein>
<keyword evidence="2" id="KW-1185">Reference proteome</keyword>
<feature type="region of interest" description="Disordered" evidence="1">
    <location>
        <begin position="1"/>
        <end position="26"/>
    </location>
</feature>
<evidence type="ECO:0000256" key="1">
    <source>
        <dbReference type="SAM" id="MobiDB-lite"/>
    </source>
</evidence>
<evidence type="ECO:0000313" key="2">
    <source>
        <dbReference type="Proteomes" id="UP000025227"/>
    </source>
</evidence>